<keyword evidence="7" id="KW-1185">Reference proteome</keyword>
<reference evidence="6 7" key="1">
    <citation type="submission" date="2024-01" db="EMBL/GenBank/DDBJ databases">
        <title>Genome assemblies of Stephania.</title>
        <authorList>
            <person name="Yang L."/>
        </authorList>
    </citation>
    <scope>NUCLEOTIDE SEQUENCE [LARGE SCALE GENOMIC DNA]</scope>
    <source>
        <strain evidence="6">QJT</strain>
        <tissue evidence="6">Leaf</tissue>
    </source>
</reference>
<keyword evidence="5" id="KW-0378">Hydrolase</keyword>
<proteinExistence type="inferred from homology"/>
<evidence type="ECO:0000313" key="6">
    <source>
        <dbReference type="EMBL" id="KAK9146903.1"/>
    </source>
</evidence>
<dbReference type="InterPro" id="IPR004963">
    <property type="entry name" value="PAE/NOTUM"/>
</dbReference>
<evidence type="ECO:0000256" key="5">
    <source>
        <dbReference type="RuleBase" id="RU363114"/>
    </source>
</evidence>
<keyword evidence="5" id="KW-0964">Secreted</keyword>
<dbReference type="GO" id="GO:0071555">
    <property type="term" value="P:cell wall organization"/>
    <property type="evidence" value="ECO:0007669"/>
    <property type="project" value="UniProtKB-KW"/>
</dbReference>
<comment type="similarity">
    <text evidence="3 5">Belongs to the pectinacetylesterase family.</text>
</comment>
<dbReference type="EMBL" id="JBBNAE010000002">
    <property type="protein sequence ID" value="KAK9146903.1"/>
    <property type="molecule type" value="Genomic_DNA"/>
</dbReference>
<accession>A0AAP0PJA4</accession>
<gene>
    <name evidence="6" type="ORF">Sjap_006806</name>
</gene>
<comment type="subcellular location">
    <subcellularLocation>
        <location evidence="2 5">Secreted</location>
        <location evidence="2 5">Cell wall</location>
    </subcellularLocation>
</comment>
<comment type="function">
    <text evidence="1 5">Hydrolyzes acetyl esters in homogalacturonan regions of pectin. In type I primary cell wall, galacturonic acid residues of pectin can be acetylated at the O-2 and O-3 positions. Decreasing the degree of acetylation of pectin gels in vitro alters their physical properties.</text>
</comment>
<dbReference type="Pfam" id="PF03283">
    <property type="entry name" value="PAE"/>
    <property type="match status" value="1"/>
</dbReference>
<sequence>MLDAVEGFSKSKKNGVFINSCFAHVQTERKGMWFAYDSPMIGNKVLCVFGGTNYVHSVFAITSLGLSTCLLESL</sequence>
<name>A0AAP0PJA4_9MAGN</name>
<keyword evidence="5" id="KW-0961">Cell wall biogenesis/degradation</keyword>
<evidence type="ECO:0000313" key="7">
    <source>
        <dbReference type="Proteomes" id="UP001417504"/>
    </source>
</evidence>
<evidence type="ECO:0000256" key="3">
    <source>
        <dbReference type="ARBA" id="ARBA00005784"/>
    </source>
</evidence>
<dbReference type="Proteomes" id="UP001417504">
    <property type="component" value="Unassembled WGS sequence"/>
</dbReference>
<evidence type="ECO:0000256" key="4">
    <source>
        <dbReference type="ARBA" id="ARBA00022512"/>
    </source>
</evidence>
<protein>
    <recommendedName>
        <fullName evidence="5">Pectin acetylesterase</fullName>
        <ecNumber evidence="5">3.1.1.-</ecNumber>
    </recommendedName>
</protein>
<comment type="caution">
    <text evidence="6">The sequence shown here is derived from an EMBL/GenBank/DDBJ whole genome shotgun (WGS) entry which is preliminary data.</text>
</comment>
<dbReference type="AlphaFoldDB" id="A0AAP0PJA4"/>
<organism evidence="6 7">
    <name type="scientific">Stephania japonica</name>
    <dbReference type="NCBI Taxonomy" id="461633"/>
    <lineage>
        <taxon>Eukaryota</taxon>
        <taxon>Viridiplantae</taxon>
        <taxon>Streptophyta</taxon>
        <taxon>Embryophyta</taxon>
        <taxon>Tracheophyta</taxon>
        <taxon>Spermatophyta</taxon>
        <taxon>Magnoliopsida</taxon>
        <taxon>Ranunculales</taxon>
        <taxon>Menispermaceae</taxon>
        <taxon>Menispermoideae</taxon>
        <taxon>Cissampelideae</taxon>
        <taxon>Stephania</taxon>
    </lineage>
</organism>
<evidence type="ECO:0000256" key="1">
    <source>
        <dbReference type="ARBA" id="ARBA00003534"/>
    </source>
</evidence>
<dbReference type="EC" id="3.1.1.-" evidence="5"/>
<evidence type="ECO:0000256" key="2">
    <source>
        <dbReference type="ARBA" id="ARBA00004191"/>
    </source>
</evidence>
<keyword evidence="4 5" id="KW-0134">Cell wall</keyword>
<dbReference type="GO" id="GO:0016787">
    <property type="term" value="F:hydrolase activity"/>
    <property type="evidence" value="ECO:0007669"/>
    <property type="project" value="UniProtKB-KW"/>
</dbReference>